<dbReference type="PANTHER" id="PTHR33993:SF10">
    <property type="entry name" value="CONSERVED PROTEIN"/>
    <property type="match status" value="1"/>
</dbReference>
<dbReference type="PANTHER" id="PTHR33993">
    <property type="entry name" value="GLYOXALASE-RELATED"/>
    <property type="match status" value="1"/>
</dbReference>
<sequence length="261" mass="27830">MSLTAADLPASKAFYSRVLGWEYRAGFGLDEYAEAVTEGEPIAGIGEAGHSFGVPACWSVHFAVDSVDRAAERVRERGGTVAVGPLPFGPGRVAWAIDPAGAPFALWEGPREPHWSPRGGGRGLWIELHTRDVFAAAIFYSQALGWDTEPPERCTLRYENDQVFVDINGRTVAALHGGAVEEAPDPKVRPRWQVTFRTPHPNQAAERAAAAGGEVVGAPDDTAPGLATLLRDPEGTLFSVAAQTAEIGPEDATPHRTSDTP</sequence>
<dbReference type="InterPro" id="IPR052164">
    <property type="entry name" value="Anthracycline_SecMetBiosynth"/>
</dbReference>
<dbReference type="Pfam" id="PF18029">
    <property type="entry name" value="Glyoxalase_6"/>
    <property type="match status" value="1"/>
</dbReference>
<dbReference type="InterPro" id="IPR037523">
    <property type="entry name" value="VOC_core"/>
</dbReference>
<dbReference type="EMBL" id="JBITYG010000016">
    <property type="protein sequence ID" value="MFI9106189.1"/>
    <property type="molecule type" value="Genomic_DNA"/>
</dbReference>
<dbReference type="Pfam" id="PF00903">
    <property type="entry name" value="Glyoxalase"/>
    <property type="match status" value="1"/>
</dbReference>
<dbReference type="PROSITE" id="PS51819">
    <property type="entry name" value="VOC"/>
    <property type="match status" value="2"/>
</dbReference>
<comment type="caution">
    <text evidence="2">The sequence shown here is derived from an EMBL/GenBank/DDBJ whole genome shotgun (WGS) entry which is preliminary data.</text>
</comment>
<dbReference type="CDD" id="cd07247">
    <property type="entry name" value="SgaA_N_like"/>
    <property type="match status" value="1"/>
</dbReference>
<dbReference type="RefSeq" id="WP_399657509.1">
    <property type="nucleotide sequence ID" value="NZ_JBITYG010000016.1"/>
</dbReference>
<keyword evidence="3" id="KW-1185">Reference proteome</keyword>
<reference evidence="2 3" key="1">
    <citation type="submission" date="2024-10" db="EMBL/GenBank/DDBJ databases">
        <title>The Natural Products Discovery Center: Release of the First 8490 Sequenced Strains for Exploring Actinobacteria Biosynthetic Diversity.</title>
        <authorList>
            <person name="Kalkreuter E."/>
            <person name="Kautsar S.A."/>
            <person name="Yang D."/>
            <person name="Bader C.D."/>
            <person name="Teijaro C.N."/>
            <person name="Fluegel L."/>
            <person name="Davis C.M."/>
            <person name="Simpson J.R."/>
            <person name="Lauterbach L."/>
            <person name="Steele A.D."/>
            <person name="Gui C."/>
            <person name="Meng S."/>
            <person name="Li G."/>
            <person name="Viehrig K."/>
            <person name="Ye F."/>
            <person name="Su P."/>
            <person name="Kiefer A.F."/>
            <person name="Nichols A."/>
            <person name="Cepeda A.J."/>
            <person name="Yan W."/>
            <person name="Fan B."/>
            <person name="Jiang Y."/>
            <person name="Adhikari A."/>
            <person name="Zheng C.-J."/>
            <person name="Schuster L."/>
            <person name="Cowan T.M."/>
            <person name="Smanski M.J."/>
            <person name="Chevrette M.G."/>
            <person name="De Carvalho L.P.S."/>
            <person name="Shen B."/>
        </authorList>
    </citation>
    <scope>NUCLEOTIDE SEQUENCE [LARGE SCALE GENOMIC DNA]</scope>
    <source>
        <strain evidence="2 3">NPDC053399</strain>
    </source>
</reference>
<dbReference type="Gene3D" id="3.10.180.10">
    <property type="entry name" value="2,3-Dihydroxybiphenyl 1,2-Dioxygenase, domain 1"/>
    <property type="match status" value="2"/>
</dbReference>
<accession>A0ABW8CIB2</accession>
<feature type="domain" description="VOC" evidence="1">
    <location>
        <begin position="1"/>
        <end position="109"/>
    </location>
</feature>
<dbReference type="InterPro" id="IPR004360">
    <property type="entry name" value="Glyas_Fos-R_dOase_dom"/>
</dbReference>
<evidence type="ECO:0000313" key="3">
    <source>
        <dbReference type="Proteomes" id="UP001614394"/>
    </source>
</evidence>
<evidence type="ECO:0000259" key="1">
    <source>
        <dbReference type="PROSITE" id="PS51819"/>
    </source>
</evidence>
<proteinExistence type="predicted"/>
<feature type="domain" description="VOC" evidence="1">
    <location>
        <begin position="122"/>
        <end position="243"/>
    </location>
</feature>
<dbReference type="SUPFAM" id="SSF54593">
    <property type="entry name" value="Glyoxalase/Bleomycin resistance protein/Dihydroxybiphenyl dioxygenase"/>
    <property type="match status" value="2"/>
</dbReference>
<gene>
    <name evidence="2" type="ORF">ACIGXA_37355</name>
</gene>
<name>A0ABW8CIB2_9ACTN</name>
<dbReference type="InterPro" id="IPR029068">
    <property type="entry name" value="Glyas_Bleomycin-R_OHBP_Dase"/>
</dbReference>
<protein>
    <submittedName>
        <fullName evidence="2">VOC family protein</fullName>
    </submittedName>
</protein>
<dbReference type="InterPro" id="IPR041581">
    <property type="entry name" value="Glyoxalase_6"/>
</dbReference>
<organism evidence="2 3">
    <name type="scientific">Streptomyces fildesensis</name>
    <dbReference type="NCBI Taxonomy" id="375757"/>
    <lineage>
        <taxon>Bacteria</taxon>
        <taxon>Bacillati</taxon>
        <taxon>Actinomycetota</taxon>
        <taxon>Actinomycetes</taxon>
        <taxon>Kitasatosporales</taxon>
        <taxon>Streptomycetaceae</taxon>
        <taxon>Streptomyces</taxon>
    </lineage>
</organism>
<dbReference type="Proteomes" id="UP001614394">
    <property type="component" value="Unassembled WGS sequence"/>
</dbReference>
<evidence type="ECO:0000313" key="2">
    <source>
        <dbReference type="EMBL" id="MFI9106189.1"/>
    </source>
</evidence>